<organism evidence="1 2">
    <name type="scientific">Rhodococcus olei</name>
    <dbReference type="NCBI Taxonomy" id="2161675"/>
    <lineage>
        <taxon>Bacteria</taxon>
        <taxon>Bacillati</taxon>
        <taxon>Actinomycetota</taxon>
        <taxon>Actinomycetes</taxon>
        <taxon>Mycobacteriales</taxon>
        <taxon>Nocardiaceae</taxon>
        <taxon>Rhodococcus</taxon>
    </lineage>
</organism>
<evidence type="ECO:0008006" key="3">
    <source>
        <dbReference type="Google" id="ProtNLM"/>
    </source>
</evidence>
<keyword evidence="2" id="KW-1185">Reference proteome</keyword>
<gene>
    <name evidence="1" type="ORF">GCM10023094_09620</name>
</gene>
<comment type="caution">
    <text evidence="1">The sequence shown here is derived from an EMBL/GenBank/DDBJ whole genome shotgun (WGS) entry which is preliminary data.</text>
</comment>
<evidence type="ECO:0000313" key="1">
    <source>
        <dbReference type="EMBL" id="GAA4474291.1"/>
    </source>
</evidence>
<dbReference type="RefSeq" id="WP_345342620.1">
    <property type="nucleotide sequence ID" value="NZ_BAABFB010000023.1"/>
</dbReference>
<sequence>MVAEGILRSADIPKSGILSAAALIELSLTRMVLQHEVTVAVLDTQAGLAAINQDTSLTGRTWREYGSSRATCTAILVGTPTAQGVLYRCRNGFDERSLLLVERGHAPEIKVVDTGELRRPGWARDLVEESLSADFGVVLDAPDGPADR</sequence>
<evidence type="ECO:0000313" key="2">
    <source>
        <dbReference type="Proteomes" id="UP001501183"/>
    </source>
</evidence>
<name>A0ABP8NYV2_9NOCA</name>
<proteinExistence type="predicted"/>
<dbReference type="EMBL" id="BAABFB010000023">
    <property type="protein sequence ID" value="GAA4474291.1"/>
    <property type="molecule type" value="Genomic_DNA"/>
</dbReference>
<protein>
    <recommendedName>
        <fullName evidence="3">RES domain-containing protein</fullName>
    </recommendedName>
</protein>
<reference evidence="2" key="1">
    <citation type="journal article" date="2019" name="Int. J. Syst. Evol. Microbiol.">
        <title>The Global Catalogue of Microorganisms (GCM) 10K type strain sequencing project: providing services to taxonomists for standard genome sequencing and annotation.</title>
        <authorList>
            <consortium name="The Broad Institute Genomics Platform"/>
            <consortium name="The Broad Institute Genome Sequencing Center for Infectious Disease"/>
            <person name="Wu L."/>
            <person name="Ma J."/>
        </authorList>
    </citation>
    <scope>NUCLEOTIDE SEQUENCE [LARGE SCALE GENOMIC DNA]</scope>
    <source>
        <strain evidence="2">JCM 32206</strain>
    </source>
</reference>
<dbReference type="Proteomes" id="UP001501183">
    <property type="component" value="Unassembled WGS sequence"/>
</dbReference>
<accession>A0ABP8NYV2</accession>